<dbReference type="AlphaFoldDB" id="A0A402AHK5"/>
<sequence>MKQKWYHASPRRFRNGTILTGVYRRKSYRVLPDAIEIERNGGVYFTASDVPHYSIIAIAVEEGWHVYEIDPLDRKVRWGSSWDEGKCLNARVVRYVGTARGIANQRGKIPNSDIQRMKASGATEPPLYAGSNVRWRQVCAFNKNRKGRK</sequence>
<dbReference type="Proteomes" id="UP000287188">
    <property type="component" value="Unassembled WGS sequence"/>
</dbReference>
<comment type="caution">
    <text evidence="1">The sequence shown here is derived from an EMBL/GenBank/DDBJ whole genome shotgun (WGS) entry which is preliminary data.</text>
</comment>
<evidence type="ECO:0000313" key="2">
    <source>
        <dbReference type="Proteomes" id="UP000287188"/>
    </source>
</evidence>
<name>A0A402AHK5_9CHLR</name>
<organism evidence="1 2">
    <name type="scientific">Dictyobacter kobayashii</name>
    <dbReference type="NCBI Taxonomy" id="2014872"/>
    <lineage>
        <taxon>Bacteria</taxon>
        <taxon>Bacillati</taxon>
        <taxon>Chloroflexota</taxon>
        <taxon>Ktedonobacteria</taxon>
        <taxon>Ktedonobacterales</taxon>
        <taxon>Dictyobacteraceae</taxon>
        <taxon>Dictyobacter</taxon>
    </lineage>
</organism>
<dbReference type="RefSeq" id="WP_126550094.1">
    <property type="nucleotide sequence ID" value="NZ_BIFS01000001.1"/>
</dbReference>
<proteinExistence type="predicted"/>
<evidence type="ECO:0000313" key="1">
    <source>
        <dbReference type="EMBL" id="GCE18579.1"/>
    </source>
</evidence>
<accession>A0A402AHK5</accession>
<protein>
    <submittedName>
        <fullName evidence="1">Uncharacterized protein</fullName>
    </submittedName>
</protein>
<gene>
    <name evidence="1" type="ORF">KDK_23790</name>
</gene>
<dbReference type="EMBL" id="BIFS01000001">
    <property type="protein sequence ID" value="GCE18579.1"/>
    <property type="molecule type" value="Genomic_DNA"/>
</dbReference>
<reference evidence="2" key="1">
    <citation type="submission" date="2018-12" db="EMBL/GenBank/DDBJ databases">
        <title>Tengunoibacter tsumagoiensis gen. nov., sp. nov., Dictyobacter kobayashii sp. nov., D. alpinus sp. nov., and D. joshuensis sp. nov. and description of Dictyobacteraceae fam. nov. within the order Ktedonobacterales isolated from Tengu-no-mugimeshi.</title>
        <authorList>
            <person name="Wang C.M."/>
            <person name="Zheng Y."/>
            <person name="Sakai Y."/>
            <person name="Toyoda A."/>
            <person name="Minakuchi Y."/>
            <person name="Abe K."/>
            <person name="Yokota A."/>
            <person name="Yabe S."/>
        </authorList>
    </citation>
    <scope>NUCLEOTIDE SEQUENCE [LARGE SCALE GENOMIC DNA]</scope>
    <source>
        <strain evidence="2">Uno11</strain>
    </source>
</reference>
<keyword evidence="2" id="KW-1185">Reference proteome</keyword>